<dbReference type="SUPFAM" id="SSF54495">
    <property type="entry name" value="UBC-like"/>
    <property type="match status" value="1"/>
</dbReference>
<dbReference type="Pfam" id="PF06544">
    <property type="entry name" value="Prp3_C"/>
    <property type="match status" value="1"/>
</dbReference>
<dbReference type="PROSITE" id="PS50908">
    <property type="entry name" value="RWD"/>
    <property type="match status" value="1"/>
</dbReference>
<name>A0A2T7PN97_POMCA</name>
<dbReference type="Pfam" id="PF05773">
    <property type="entry name" value="RWD"/>
    <property type="match status" value="1"/>
</dbReference>
<dbReference type="CDD" id="cd23829">
    <property type="entry name" value="RWD_RWDD2"/>
    <property type="match status" value="1"/>
</dbReference>
<reference evidence="2 3" key="1">
    <citation type="submission" date="2018-04" db="EMBL/GenBank/DDBJ databases">
        <title>The genome of golden apple snail Pomacea canaliculata provides insight into stress tolerance and invasive adaptation.</title>
        <authorList>
            <person name="Liu C."/>
            <person name="Liu B."/>
            <person name="Ren Y."/>
            <person name="Zhang Y."/>
            <person name="Wang H."/>
            <person name="Li S."/>
            <person name="Jiang F."/>
            <person name="Yin L."/>
            <person name="Zhang G."/>
            <person name="Qian W."/>
            <person name="Fan W."/>
        </authorList>
    </citation>
    <scope>NUCLEOTIDE SEQUENCE [LARGE SCALE GENOMIC DNA]</scope>
    <source>
        <strain evidence="2">SZHN2017</strain>
        <tissue evidence="2">Muscle</tissue>
    </source>
</reference>
<dbReference type="PANTHER" id="PTHR15955:SF8">
    <property type="entry name" value="RWD DOMAIN-CONTAINING PROTEIN 2B-RELATED"/>
    <property type="match status" value="1"/>
</dbReference>
<dbReference type="AlphaFoldDB" id="A0A2T7PN97"/>
<sequence>MDTKMSTTDFAEMLNLQLTEVQMLESMFSNPGEFIIDSHDALAELQAFVDGEKAYESLDSRVGFTIRIKVSSAPVNEVELVCHLPHEYPNILPEVFLRTPSMDRESSRKLSEDFHDFLAAQETGQILIGMLIEWLQQNAHIYVKKQLLVTNSSKQGTDKEEKTFTRLWIYSHHIYSKFKRRDIIEWAGELGLHGFSMPGKPGIICVEGGTRQIDEFWFRIRRLNWKRLVIKEQEVVELDGKKISSLCKFENFEELNFEVQGGKGKRQHMDLGKFYEFLQERDCAYIFPLFFGVEGKGVGNTV</sequence>
<accession>A0A2T7PN97</accession>
<dbReference type="PANTHER" id="PTHR15955">
    <property type="entry name" value="RWD DOMAIN CONTAINING PROTEIN 2"/>
    <property type="match status" value="1"/>
</dbReference>
<feature type="domain" description="RWD" evidence="1">
    <location>
        <begin position="19"/>
        <end position="142"/>
    </location>
</feature>
<protein>
    <recommendedName>
        <fullName evidence="1">RWD domain-containing protein</fullName>
    </recommendedName>
</protein>
<dbReference type="Proteomes" id="UP000245119">
    <property type="component" value="Linkage Group LG3"/>
</dbReference>
<comment type="caution">
    <text evidence="2">The sequence shown here is derived from an EMBL/GenBank/DDBJ whole genome shotgun (WGS) entry which is preliminary data.</text>
</comment>
<dbReference type="PIRSF" id="PIRSF038021">
    <property type="entry name" value="UCP038021_RWDD2"/>
    <property type="match status" value="1"/>
</dbReference>
<dbReference type="Gene3D" id="3.10.110.10">
    <property type="entry name" value="Ubiquitin Conjugating Enzyme"/>
    <property type="match status" value="1"/>
</dbReference>
<evidence type="ECO:0000313" key="3">
    <source>
        <dbReference type="Proteomes" id="UP000245119"/>
    </source>
</evidence>
<dbReference type="EMBL" id="PZQS01000003">
    <property type="protein sequence ID" value="PVD34906.1"/>
    <property type="molecule type" value="Genomic_DNA"/>
</dbReference>
<dbReference type="InterPro" id="IPR017359">
    <property type="entry name" value="Phi-like"/>
</dbReference>
<organism evidence="2 3">
    <name type="scientific">Pomacea canaliculata</name>
    <name type="common">Golden apple snail</name>
    <dbReference type="NCBI Taxonomy" id="400727"/>
    <lineage>
        <taxon>Eukaryota</taxon>
        <taxon>Metazoa</taxon>
        <taxon>Spiralia</taxon>
        <taxon>Lophotrochozoa</taxon>
        <taxon>Mollusca</taxon>
        <taxon>Gastropoda</taxon>
        <taxon>Caenogastropoda</taxon>
        <taxon>Architaenioglossa</taxon>
        <taxon>Ampullarioidea</taxon>
        <taxon>Ampullariidae</taxon>
        <taxon>Pomacea</taxon>
    </lineage>
</organism>
<keyword evidence="3" id="KW-1185">Reference proteome</keyword>
<dbReference type="InterPro" id="IPR010541">
    <property type="entry name" value="Prp3_C"/>
</dbReference>
<gene>
    <name evidence="2" type="ORF">C0Q70_06187</name>
</gene>
<dbReference type="InterPro" id="IPR006575">
    <property type="entry name" value="RWD_dom"/>
</dbReference>
<dbReference type="OMA" id="IDAYMSF"/>
<dbReference type="InterPro" id="IPR016135">
    <property type="entry name" value="UBQ-conjugating_enzyme/RWD"/>
</dbReference>
<dbReference type="CDD" id="cd24163">
    <property type="entry name" value="RWDD2_C"/>
    <property type="match status" value="1"/>
</dbReference>
<evidence type="ECO:0000313" key="2">
    <source>
        <dbReference type="EMBL" id="PVD34906.1"/>
    </source>
</evidence>
<dbReference type="OrthoDB" id="432412at2759"/>
<evidence type="ECO:0000259" key="1">
    <source>
        <dbReference type="PROSITE" id="PS50908"/>
    </source>
</evidence>
<proteinExistence type="predicted"/>
<dbReference type="InterPro" id="IPR059181">
    <property type="entry name" value="RWDD2A-B_C"/>
</dbReference>